<keyword evidence="1" id="KW-0812">Transmembrane</keyword>
<dbReference type="EMBL" id="DVLT01000055">
    <property type="protein sequence ID" value="HIU03368.1"/>
    <property type="molecule type" value="Genomic_DNA"/>
</dbReference>
<dbReference type="AlphaFoldDB" id="A0A9D1HHL3"/>
<accession>A0A9D1HHL3</accession>
<comment type="caution">
    <text evidence="2">The sequence shown here is derived from an EMBL/GenBank/DDBJ whole genome shotgun (WGS) entry which is preliminary data.</text>
</comment>
<dbReference type="Proteomes" id="UP000824164">
    <property type="component" value="Unassembled WGS sequence"/>
</dbReference>
<protein>
    <recommendedName>
        <fullName evidence="4">Pilus assembly protein</fullName>
    </recommendedName>
</protein>
<keyword evidence="1" id="KW-0472">Membrane</keyword>
<name>A0A9D1HHL3_9FIRM</name>
<evidence type="ECO:0000256" key="1">
    <source>
        <dbReference type="SAM" id="Phobius"/>
    </source>
</evidence>
<evidence type="ECO:0000313" key="2">
    <source>
        <dbReference type="EMBL" id="HIU03368.1"/>
    </source>
</evidence>
<reference evidence="2" key="1">
    <citation type="submission" date="2020-10" db="EMBL/GenBank/DDBJ databases">
        <authorList>
            <person name="Gilroy R."/>
        </authorList>
    </citation>
    <scope>NUCLEOTIDE SEQUENCE</scope>
    <source>
        <strain evidence="2">CHK187-14744</strain>
    </source>
</reference>
<organism evidence="2 3">
    <name type="scientific">Candidatus Onthocola gallistercoris</name>
    <dbReference type="NCBI Taxonomy" id="2840876"/>
    <lineage>
        <taxon>Bacteria</taxon>
        <taxon>Bacillati</taxon>
        <taxon>Bacillota</taxon>
        <taxon>Bacilli</taxon>
        <taxon>Candidatus Onthocola</taxon>
    </lineage>
</organism>
<proteinExistence type="predicted"/>
<gene>
    <name evidence="2" type="ORF">IAB63_08960</name>
</gene>
<evidence type="ECO:0008006" key="4">
    <source>
        <dbReference type="Google" id="ProtNLM"/>
    </source>
</evidence>
<sequence length="255" mass="28039">MDGKTSRKKAFHHKKASLTVEAAFVIPLVLYAWMLLISLVGMTAFKLQVQSRMTQAGRELAVLASDNETLVKSTWMLKLYEAVEDIRVPSTAISEDMGGIHFIGSEVLEGDAWLHLQAAYQLQPIYPVFGLTAVPVEQWTDIRAWKGYDGSEGGGMAADDCGGTVYVAENGVVYHTDRSCSHIKLNIQRVSEKKARTYPACERCGDMGGLTYYVTESGGCYHKSLSCSGLKRTVEMMERSEAEAKGLFACSRCGK</sequence>
<feature type="transmembrane region" description="Helical" evidence="1">
    <location>
        <begin position="20"/>
        <end position="45"/>
    </location>
</feature>
<reference evidence="2" key="2">
    <citation type="journal article" date="2021" name="PeerJ">
        <title>Extensive microbial diversity within the chicken gut microbiome revealed by metagenomics and culture.</title>
        <authorList>
            <person name="Gilroy R."/>
            <person name="Ravi A."/>
            <person name="Getino M."/>
            <person name="Pursley I."/>
            <person name="Horton D.L."/>
            <person name="Alikhan N.F."/>
            <person name="Baker D."/>
            <person name="Gharbi K."/>
            <person name="Hall N."/>
            <person name="Watson M."/>
            <person name="Adriaenssens E.M."/>
            <person name="Foster-Nyarko E."/>
            <person name="Jarju S."/>
            <person name="Secka A."/>
            <person name="Antonio M."/>
            <person name="Oren A."/>
            <person name="Chaudhuri R.R."/>
            <person name="La Ragione R."/>
            <person name="Hildebrand F."/>
            <person name="Pallen M.J."/>
        </authorList>
    </citation>
    <scope>NUCLEOTIDE SEQUENCE</scope>
    <source>
        <strain evidence="2">CHK187-14744</strain>
    </source>
</reference>
<evidence type="ECO:0000313" key="3">
    <source>
        <dbReference type="Proteomes" id="UP000824164"/>
    </source>
</evidence>
<keyword evidence="1" id="KW-1133">Transmembrane helix</keyword>